<dbReference type="Gene3D" id="3.40.50.720">
    <property type="entry name" value="NAD(P)-binding Rossmann-like Domain"/>
    <property type="match status" value="1"/>
</dbReference>
<reference evidence="3 4" key="1">
    <citation type="submission" date="2019-06" db="EMBL/GenBank/DDBJ databases">
        <title>Draft genome sequence of Miniimonas arenae KCTC 19750T isolated from sea sand.</title>
        <authorList>
            <person name="Park S.-J."/>
        </authorList>
    </citation>
    <scope>NUCLEOTIDE SEQUENCE [LARGE SCALE GENOMIC DNA]</scope>
    <source>
        <strain evidence="3 4">KCTC 19750</strain>
    </source>
</reference>
<feature type="domain" description="NAD-dependent epimerase/dehydratase" evidence="2">
    <location>
        <begin position="24"/>
        <end position="253"/>
    </location>
</feature>
<dbReference type="SUPFAM" id="SSF51735">
    <property type="entry name" value="NAD(P)-binding Rossmann-fold domains"/>
    <property type="match status" value="1"/>
</dbReference>
<dbReference type="OrthoDB" id="7941246at2"/>
<comment type="caution">
    <text evidence="3">The sequence shown here is derived from an EMBL/GenBank/DDBJ whole genome shotgun (WGS) entry which is preliminary data.</text>
</comment>
<evidence type="ECO:0000256" key="1">
    <source>
        <dbReference type="SAM" id="MobiDB-lite"/>
    </source>
</evidence>
<dbReference type="InterPro" id="IPR001509">
    <property type="entry name" value="Epimerase_deHydtase"/>
</dbReference>
<name>A0A5C5B9L5_9MICO</name>
<evidence type="ECO:0000313" key="4">
    <source>
        <dbReference type="Proteomes" id="UP000313849"/>
    </source>
</evidence>
<organism evidence="3 4">
    <name type="scientific">Miniimonas arenae</name>
    <dbReference type="NCBI Taxonomy" id="676201"/>
    <lineage>
        <taxon>Bacteria</taxon>
        <taxon>Bacillati</taxon>
        <taxon>Actinomycetota</taxon>
        <taxon>Actinomycetes</taxon>
        <taxon>Micrococcales</taxon>
        <taxon>Beutenbergiaceae</taxon>
        <taxon>Miniimonas</taxon>
    </lineage>
</organism>
<gene>
    <name evidence="3" type="ORF">FH969_12660</name>
</gene>
<dbReference type="InterPro" id="IPR050177">
    <property type="entry name" value="Lipid_A_modif_metabolic_enz"/>
</dbReference>
<dbReference type="PANTHER" id="PTHR43245">
    <property type="entry name" value="BIFUNCTIONAL POLYMYXIN RESISTANCE PROTEIN ARNA"/>
    <property type="match status" value="1"/>
</dbReference>
<proteinExistence type="predicted"/>
<keyword evidence="4" id="KW-1185">Reference proteome</keyword>
<evidence type="ECO:0000259" key="2">
    <source>
        <dbReference type="Pfam" id="PF01370"/>
    </source>
</evidence>
<accession>A0A5C5B9L5</accession>
<dbReference type="PANTHER" id="PTHR43245:SF13">
    <property type="entry name" value="UDP-D-APIOSE_UDP-D-XYLOSE SYNTHASE 2"/>
    <property type="match status" value="1"/>
</dbReference>
<evidence type="ECO:0000313" key="3">
    <source>
        <dbReference type="EMBL" id="TNU73204.1"/>
    </source>
</evidence>
<feature type="region of interest" description="Disordered" evidence="1">
    <location>
        <begin position="55"/>
        <end position="78"/>
    </location>
</feature>
<dbReference type="AlphaFoldDB" id="A0A5C5B9L5"/>
<dbReference type="EMBL" id="VENP01000058">
    <property type="protein sequence ID" value="TNU73204.1"/>
    <property type="molecule type" value="Genomic_DNA"/>
</dbReference>
<protein>
    <submittedName>
        <fullName evidence="3">NAD-dependent epimerase/dehydratase family protein</fullName>
    </submittedName>
</protein>
<feature type="compositionally biased region" description="Basic and acidic residues" evidence="1">
    <location>
        <begin position="67"/>
        <end position="77"/>
    </location>
</feature>
<dbReference type="InterPro" id="IPR036291">
    <property type="entry name" value="NAD(P)-bd_dom_sf"/>
</dbReference>
<dbReference type="Pfam" id="PF01370">
    <property type="entry name" value="Epimerase"/>
    <property type="match status" value="1"/>
</dbReference>
<dbReference type="Proteomes" id="UP000313849">
    <property type="component" value="Unassembled WGS sequence"/>
</dbReference>
<sequence>MVRHRGASAGAPAVGSPGGARMKVLVIGGTGAFASRVTAACLASGDDVMVVSRGQRATPADQQAGQRTDRTTERTDAGRPGALTWLQADRATLASHQREVEAFAPDAVVDAICFDAAGARLLAQVSASARRVVLISTVDVYGEEVGAEPVTEEREPAPVTPYARGKLAAERTLLDAVGPRATIVRPSHMLGRGFRTAGLWGRTEHVVARLCAGRPVAVLDGGRGVITPVWAGDVAAWVQASLTAPRADGEVVNAVGGEITTMRRYLEAIAAHLGVTPRLLPVPSTVVRDALGTAAQFAFHRPYSCAKAVRLLGHEPAGTLASMVAETVDAMPVRRLGVDTDLPPELLAADAAEDAIAEVVDRQARELAVVLAANDPR</sequence>